<dbReference type="InterPro" id="IPR033640">
    <property type="entry name" value="FAR_C"/>
</dbReference>
<evidence type="ECO:0000256" key="1">
    <source>
        <dbReference type="SAM" id="MobiDB-lite"/>
    </source>
</evidence>
<accession>A0A7R8VHJ1</accession>
<organism evidence="3">
    <name type="scientific">Timema douglasi</name>
    <name type="common">Walking stick</name>
    <dbReference type="NCBI Taxonomy" id="61478"/>
    <lineage>
        <taxon>Eukaryota</taxon>
        <taxon>Metazoa</taxon>
        <taxon>Ecdysozoa</taxon>
        <taxon>Arthropoda</taxon>
        <taxon>Hexapoda</taxon>
        <taxon>Insecta</taxon>
        <taxon>Pterygota</taxon>
        <taxon>Neoptera</taxon>
        <taxon>Polyneoptera</taxon>
        <taxon>Phasmatodea</taxon>
        <taxon>Timematodea</taxon>
        <taxon>Timematoidea</taxon>
        <taxon>Timematidae</taxon>
        <taxon>Timema</taxon>
    </lineage>
</organism>
<dbReference type="AlphaFoldDB" id="A0A7R8VHJ1"/>
<dbReference type="EMBL" id="OA566305">
    <property type="protein sequence ID" value="CAD7198656.1"/>
    <property type="molecule type" value="Genomic_DNA"/>
</dbReference>
<dbReference type="CDD" id="cd09071">
    <property type="entry name" value="FAR_C"/>
    <property type="match status" value="1"/>
</dbReference>
<feature type="compositionally biased region" description="Polar residues" evidence="1">
    <location>
        <begin position="450"/>
        <end position="460"/>
    </location>
</feature>
<dbReference type="PANTHER" id="PTHR11011:SF116">
    <property type="entry name" value="FATTY ACYL-COA REDUCTASE CG5065-RELATED"/>
    <property type="match status" value="1"/>
</dbReference>
<dbReference type="PANTHER" id="PTHR11011">
    <property type="entry name" value="MALE STERILITY PROTEIN 2-RELATED"/>
    <property type="match status" value="1"/>
</dbReference>
<gene>
    <name evidence="3" type="ORF">TDIB3V08_LOCUS4935</name>
</gene>
<proteinExistence type="predicted"/>
<dbReference type="GO" id="GO:0005777">
    <property type="term" value="C:peroxisome"/>
    <property type="evidence" value="ECO:0007669"/>
    <property type="project" value="TreeGrafter"/>
</dbReference>
<dbReference type="GO" id="GO:0080019">
    <property type="term" value="F:alcohol-forming very long-chain fatty acyl-CoA reductase activity"/>
    <property type="evidence" value="ECO:0007669"/>
    <property type="project" value="InterPro"/>
</dbReference>
<evidence type="ECO:0000313" key="3">
    <source>
        <dbReference type="EMBL" id="CAD7198656.1"/>
    </source>
</evidence>
<evidence type="ECO:0000259" key="2">
    <source>
        <dbReference type="Pfam" id="PF03015"/>
    </source>
</evidence>
<feature type="region of interest" description="Disordered" evidence="1">
    <location>
        <begin position="429"/>
        <end position="460"/>
    </location>
</feature>
<dbReference type="GO" id="GO:0035336">
    <property type="term" value="P:long-chain fatty-acyl-CoA metabolic process"/>
    <property type="evidence" value="ECO:0007669"/>
    <property type="project" value="TreeGrafter"/>
</dbReference>
<feature type="domain" description="Fatty acyl-CoA reductase C-terminal" evidence="2">
    <location>
        <begin position="326"/>
        <end position="398"/>
    </location>
</feature>
<name>A0A7R8VHJ1_TIMDO</name>
<reference evidence="3" key="1">
    <citation type="submission" date="2020-11" db="EMBL/GenBank/DDBJ databases">
        <authorList>
            <person name="Tran Van P."/>
        </authorList>
    </citation>
    <scope>NUCLEOTIDE SEQUENCE</scope>
</reference>
<dbReference type="Pfam" id="PF03015">
    <property type="entry name" value="Sterile"/>
    <property type="match status" value="1"/>
</dbReference>
<sequence length="460" mass="52486">MSVDDRLFSRVNEALEIYDDVHDLNAKRDVFVNEYLFHGVCIHPVVPYNILAFRYDVKHFGANWREFKDLIYYSKVIDGQENCDQVREEDNLAKDYDNEVPDLWGFTVLSQFDSSFNIASLPTIQREVLAGIQIVHVHGLARTVDSWIVCGLFFLISAINDEGFFGPLRLYFSGLRLMAVSSVLIDHQQYAHLQEVIRPGLVAHTSIAAVAHSMINFLRYRGPTRVTGTRLLIFETYRILILPAFLANEVVQASLSGPGKPVMISGLRRVVNLLFSLQWHAHFRDMGDLGSSLVIYAIKVSSLEKEPIIVLATTHAHVGEVVLGVRFLKIYRRIDKYMLAMKYFSTFEWEFNNNKCMSLFNSLCENDKEIFYFDASKLNYKDYLLNTVNGVRKYIFKESDDTIPAGKGVEGSYLLKKSLSNQIVPWLQTLTTRPPPPSVTAKPALRIEQENTPADNSDQH</sequence>
<dbReference type="InterPro" id="IPR026055">
    <property type="entry name" value="FAR"/>
</dbReference>
<protein>
    <recommendedName>
        <fullName evidence="2">Fatty acyl-CoA reductase C-terminal domain-containing protein</fullName>
    </recommendedName>
</protein>